<dbReference type="CDD" id="cd18604">
    <property type="entry name" value="ABC_6TM_VMR1_D2_like"/>
    <property type="match status" value="1"/>
</dbReference>
<feature type="transmembrane region" description="Helical" evidence="9">
    <location>
        <begin position="332"/>
        <end position="353"/>
    </location>
</feature>
<sequence>MDSSLFVASTALILSTANLGFVIGYTKQTSEIGERAPLLNQETAQEVNDNGDDLKLKVPLLHTEKILVSLFALFVAAAGVSSAFGAVGAIILRSGNFGIATILAFVSLIETISAIVVLVCLGRIPVNTKQPIDGSHWNYVKRVPFSFSVAIAASFFAFSVALCPQSPEVANIEIFIFARGFAFICAFLLRAISMYQLSSLEAFDIHVADESIKKSESPILPSPQPSSIRSLSELFSVIYFTWMNPIMRLGDSRPLKLKDIPDISTSEKAQNAVNRFAPYKLRYKKLWIALLASELKVFGYQTILASFSAAFGLAGPYFLYRITGYIQNPEFSVWWAFSFAVAFGLSTGLSALCDNHSWFSAMKMSIRYKAILVNEIYSKALRRIPAAAKKAVEKEKEGDEKDDASVGKIVTLMSTDAETVRDVMPELYDMILTPLHIAAAVFGLLYVVGWPALAGLTVMILTLPLTYWNSLWNIRAYENMMKAQDNRTNIVNEVLQGIRIIKYFAWERQFIEKINVARETELRALVQRMLSGAANTFIWIMSPLCVSFVTLSVLTTIAGSRLDSQTAFTCLSLFNALRFPLMNLPYIIADIFQLKVAIDRIVQFLNQEDLEKYSENSENNAIAGESGATAKAKNTPVIGFQSGWFKWYSSTDIEIEDATGPARNTERTPLLSFVPSSSSSSQLSVVEASPTSTAFTLRELNVSFPVGVLTAICGATGAGKSSILQALLGEMKRISGNAYLPDRRFYKPSVNDLHGGVAYVAQTSWLLNATIRENICFGEPYNPIRYAKVIKACALVKDLEILEAGDLTEIGEKGINLSGGQKQRISLARAVYSRASFVLMDDPLSAVDAPTARHLFEHAICGSLMIGRTRILVTHATSLVLKTKNTKYLVVVQSGNILAAGPVSLALQKPGVEAIIGFNQILDKNATSSDSLVSSSSAHTIVASQSISGNDIDIDENENERGEKIEDFANGQSADSAKLIDKEALTTGAIKSQFYIAYIQHAGGILFVMVLIAFFVGDRILSFFNDYWIKTWAEAYSNNSTESAVSILSSSLIAPFSFGHQLFPSNPLLANAILSGAVESTPKALNMLESPSVDVGYYIKMYALISCTWVTVILIGFAISRIGSYIASKKFHKGLIERILYAPMRFFDTTPIGRVLNRATKDISVIDGDIVRHLGDLVETSMDALAILCVVVLVTPVFLVTLVPIGGLYYIVSSRFLACQREIKRIDSTTKSPIYAMFSETLVGVSTIRAYGQEQRFMKENLERVDVNHRTFFYMWSVNRWFGTRVSSIGAFVILSSAVGTVAMRNVIGAGLAGLSLTWVLSFSDYLVWIVRRQAQLEMSMTSVERVLEYSTIEQERPHHIEATKPPLDWPNHGSLTVSGLEMRYAPEQPPVLTNVSFSIKGGEKVGIVGRTGAGKSSLSLSLFRIVEAHAGTIVLDGIDIATIGLHDLRSRLTMIPQDPVLFAGTIRSNLDPFGEYDDASVWNCLKQVRFLESMQSVALAVEGNPVSGTLNSGGGLSESERTNVTLESAVAEGGNNFSQGQRQLLCLARALLKSSRLTVFDEATASVDNETDASIQMAIRGESFKNTTVLSIAHRLRTIADYDKILVLEKGCVAQFGTPFELMQVEGIFRTMCLDSGEYADLLEMATTAK</sequence>
<evidence type="ECO:0000256" key="2">
    <source>
        <dbReference type="ARBA" id="ARBA00022448"/>
    </source>
</evidence>
<dbReference type="CDD" id="cd03250">
    <property type="entry name" value="ABCC_MRP_domain1"/>
    <property type="match status" value="1"/>
</dbReference>
<gene>
    <name evidence="12" type="ORF">HK100_001659</name>
</gene>
<dbReference type="InterPro" id="IPR050173">
    <property type="entry name" value="ABC_transporter_C-like"/>
</dbReference>
<dbReference type="GO" id="GO:0140359">
    <property type="term" value="F:ABC-type transporter activity"/>
    <property type="evidence" value="ECO:0007669"/>
    <property type="project" value="InterPro"/>
</dbReference>
<dbReference type="PROSITE" id="PS00211">
    <property type="entry name" value="ABC_TRANSPORTER_1"/>
    <property type="match status" value="2"/>
</dbReference>
<feature type="domain" description="ABC transporter" evidence="10">
    <location>
        <begin position="1378"/>
        <end position="1636"/>
    </location>
</feature>
<feature type="domain" description="ABC transporter" evidence="10">
    <location>
        <begin position="681"/>
        <end position="919"/>
    </location>
</feature>
<dbReference type="CDD" id="cd03244">
    <property type="entry name" value="ABCC_MRP_domain2"/>
    <property type="match status" value="1"/>
</dbReference>
<dbReference type="GO" id="GO:0016020">
    <property type="term" value="C:membrane"/>
    <property type="evidence" value="ECO:0007669"/>
    <property type="project" value="UniProtKB-SubCell"/>
</dbReference>
<evidence type="ECO:0000256" key="4">
    <source>
        <dbReference type="ARBA" id="ARBA00022737"/>
    </source>
</evidence>
<feature type="transmembrane region" description="Helical" evidence="9">
    <location>
        <begin position="97"/>
        <end position="122"/>
    </location>
</feature>
<dbReference type="FunFam" id="3.40.50.300:FF:000565">
    <property type="entry name" value="ABC bile acid transporter"/>
    <property type="match status" value="1"/>
</dbReference>
<keyword evidence="3 9" id="KW-0812">Transmembrane</keyword>
<organism evidence="12 13">
    <name type="scientific">Physocladia obscura</name>
    <dbReference type="NCBI Taxonomy" id="109957"/>
    <lineage>
        <taxon>Eukaryota</taxon>
        <taxon>Fungi</taxon>
        <taxon>Fungi incertae sedis</taxon>
        <taxon>Chytridiomycota</taxon>
        <taxon>Chytridiomycota incertae sedis</taxon>
        <taxon>Chytridiomycetes</taxon>
        <taxon>Chytridiales</taxon>
        <taxon>Chytriomycetaceae</taxon>
        <taxon>Physocladia</taxon>
    </lineage>
</organism>
<reference evidence="12" key="1">
    <citation type="submission" date="2020-05" db="EMBL/GenBank/DDBJ databases">
        <title>Phylogenomic resolution of chytrid fungi.</title>
        <authorList>
            <person name="Stajich J.E."/>
            <person name="Amses K."/>
            <person name="Simmons R."/>
            <person name="Seto K."/>
            <person name="Myers J."/>
            <person name="Bonds A."/>
            <person name="Quandt C.A."/>
            <person name="Barry K."/>
            <person name="Liu P."/>
            <person name="Grigoriev I."/>
            <person name="Longcore J.E."/>
            <person name="James T.Y."/>
        </authorList>
    </citation>
    <scope>NUCLEOTIDE SEQUENCE</scope>
    <source>
        <strain evidence="12">JEL0513</strain>
    </source>
</reference>
<name>A0AAD5SWS7_9FUNG</name>
<feature type="transmembrane region" description="Helical" evidence="9">
    <location>
        <begin position="297"/>
        <end position="320"/>
    </location>
</feature>
<feature type="transmembrane region" description="Helical" evidence="9">
    <location>
        <begin position="174"/>
        <end position="192"/>
    </location>
</feature>
<evidence type="ECO:0000256" key="7">
    <source>
        <dbReference type="ARBA" id="ARBA00022989"/>
    </source>
</evidence>
<evidence type="ECO:0000313" key="12">
    <source>
        <dbReference type="EMBL" id="KAJ3114439.1"/>
    </source>
</evidence>
<keyword evidence="6" id="KW-0067">ATP-binding</keyword>
<evidence type="ECO:0000256" key="3">
    <source>
        <dbReference type="ARBA" id="ARBA00022692"/>
    </source>
</evidence>
<dbReference type="InterPro" id="IPR011527">
    <property type="entry name" value="ABC1_TM_dom"/>
</dbReference>
<feature type="transmembrane region" description="Helical" evidence="9">
    <location>
        <begin position="1185"/>
        <end position="1212"/>
    </location>
</feature>
<dbReference type="GO" id="GO:0016887">
    <property type="term" value="F:ATP hydrolysis activity"/>
    <property type="evidence" value="ECO:0007669"/>
    <property type="project" value="InterPro"/>
</dbReference>
<evidence type="ECO:0000256" key="1">
    <source>
        <dbReference type="ARBA" id="ARBA00004141"/>
    </source>
</evidence>
<dbReference type="CDD" id="cd18596">
    <property type="entry name" value="ABC_6TM_VMR1_D1_like"/>
    <property type="match status" value="1"/>
</dbReference>
<dbReference type="Gene3D" id="3.40.50.300">
    <property type="entry name" value="P-loop containing nucleotide triphosphate hydrolases"/>
    <property type="match status" value="2"/>
</dbReference>
<protein>
    <recommendedName>
        <fullName evidence="14">ABC transporter</fullName>
    </recommendedName>
</protein>
<evidence type="ECO:0000259" key="11">
    <source>
        <dbReference type="PROSITE" id="PS50929"/>
    </source>
</evidence>
<dbReference type="InterPro" id="IPR003439">
    <property type="entry name" value="ABC_transporter-like_ATP-bd"/>
</dbReference>
<feature type="domain" description="ABC transmembrane type-1" evidence="11">
    <location>
        <begin position="302"/>
        <end position="593"/>
    </location>
</feature>
<dbReference type="Pfam" id="PF00664">
    <property type="entry name" value="ABC_membrane"/>
    <property type="match status" value="2"/>
</dbReference>
<dbReference type="PANTHER" id="PTHR24223:SF353">
    <property type="entry name" value="ABC TRANSPORTER ATP-BINDING PROTEIN_PERMEASE VMR1-RELATED"/>
    <property type="match status" value="1"/>
</dbReference>
<dbReference type="InterPro" id="IPR027417">
    <property type="entry name" value="P-loop_NTPase"/>
</dbReference>
<dbReference type="SUPFAM" id="SSF52540">
    <property type="entry name" value="P-loop containing nucleoside triphosphate hydrolases"/>
    <property type="match status" value="2"/>
</dbReference>
<dbReference type="EMBL" id="JADGJH010001366">
    <property type="protein sequence ID" value="KAJ3114439.1"/>
    <property type="molecule type" value="Genomic_DNA"/>
</dbReference>
<feature type="transmembrane region" description="Helical" evidence="9">
    <location>
        <begin position="1097"/>
        <end position="1120"/>
    </location>
</feature>
<proteinExistence type="predicted"/>
<feature type="transmembrane region" description="Helical" evidence="9">
    <location>
        <begin position="6"/>
        <end position="25"/>
    </location>
</feature>
<accession>A0AAD5SWS7</accession>
<dbReference type="Pfam" id="PF00005">
    <property type="entry name" value="ABC_tran"/>
    <property type="match status" value="2"/>
</dbReference>
<keyword evidence="7 9" id="KW-1133">Transmembrane helix</keyword>
<evidence type="ECO:0000256" key="8">
    <source>
        <dbReference type="ARBA" id="ARBA00023136"/>
    </source>
</evidence>
<feature type="transmembrane region" description="Helical" evidence="9">
    <location>
        <begin position="1307"/>
        <end position="1331"/>
    </location>
</feature>
<keyword evidence="4" id="KW-0677">Repeat</keyword>
<dbReference type="Gene3D" id="1.20.1560.10">
    <property type="entry name" value="ABC transporter type 1, transmembrane domain"/>
    <property type="match status" value="2"/>
</dbReference>
<keyword evidence="8 9" id="KW-0472">Membrane</keyword>
<dbReference type="PROSITE" id="PS50893">
    <property type="entry name" value="ABC_TRANSPORTER_2"/>
    <property type="match status" value="2"/>
</dbReference>
<feature type="transmembrane region" description="Helical" evidence="9">
    <location>
        <begin position="143"/>
        <end position="162"/>
    </location>
</feature>
<evidence type="ECO:0000313" key="13">
    <source>
        <dbReference type="Proteomes" id="UP001211907"/>
    </source>
</evidence>
<feature type="transmembrane region" description="Helical" evidence="9">
    <location>
        <begin position="427"/>
        <end position="447"/>
    </location>
</feature>
<keyword evidence="2" id="KW-0813">Transport</keyword>
<keyword evidence="13" id="KW-1185">Reference proteome</keyword>
<dbReference type="SMART" id="SM00382">
    <property type="entry name" value="AAA"/>
    <property type="match status" value="2"/>
</dbReference>
<feature type="domain" description="ABC transmembrane type-1" evidence="11">
    <location>
        <begin position="1062"/>
        <end position="1339"/>
    </location>
</feature>
<dbReference type="GO" id="GO:0005524">
    <property type="term" value="F:ATP binding"/>
    <property type="evidence" value="ECO:0007669"/>
    <property type="project" value="UniProtKB-KW"/>
</dbReference>
<feature type="transmembrane region" description="Helical" evidence="9">
    <location>
        <begin position="453"/>
        <end position="472"/>
    </location>
</feature>
<evidence type="ECO:0000259" key="10">
    <source>
        <dbReference type="PROSITE" id="PS50893"/>
    </source>
</evidence>
<evidence type="ECO:0008006" key="14">
    <source>
        <dbReference type="Google" id="ProtNLM"/>
    </source>
</evidence>
<dbReference type="PROSITE" id="PS50929">
    <property type="entry name" value="ABC_TM1F"/>
    <property type="match status" value="2"/>
</dbReference>
<dbReference type="InterPro" id="IPR003593">
    <property type="entry name" value="AAA+_ATPase"/>
</dbReference>
<feature type="transmembrane region" description="Helical" evidence="9">
    <location>
        <begin position="995"/>
        <end position="1016"/>
    </location>
</feature>
<feature type="transmembrane region" description="Helical" evidence="9">
    <location>
        <begin position="66"/>
        <end position="91"/>
    </location>
</feature>
<comment type="caution">
    <text evidence="12">The sequence shown here is derived from an EMBL/GenBank/DDBJ whole genome shotgun (WGS) entry which is preliminary data.</text>
</comment>
<comment type="subcellular location">
    <subcellularLocation>
        <location evidence="1">Membrane</location>
        <topology evidence="1">Multi-pass membrane protein</topology>
    </subcellularLocation>
</comment>
<dbReference type="InterPro" id="IPR017871">
    <property type="entry name" value="ABC_transporter-like_CS"/>
</dbReference>
<evidence type="ECO:0000256" key="9">
    <source>
        <dbReference type="SAM" id="Phobius"/>
    </source>
</evidence>
<dbReference type="InterPro" id="IPR036640">
    <property type="entry name" value="ABC1_TM_sf"/>
</dbReference>
<feature type="transmembrane region" description="Helical" evidence="9">
    <location>
        <begin position="537"/>
        <end position="560"/>
    </location>
</feature>
<keyword evidence="5" id="KW-0547">Nucleotide-binding</keyword>
<evidence type="ECO:0000256" key="6">
    <source>
        <dbReference type="ARBA" id="ARBA00022840"/>
    </source>
</evidence>
<evidence type="ECO:0000256" key="5">
    <source>
        <dbReference type="ARBA" id="ARBA00022741"/>
    </source>
</evidence>
<dbReference type="Proteomes" id="UP001211907">
    <property type="component" value="Unassembled WGS sequence"/>
</dbReference>
<dbReference type="SUPFAM" id="SSF90123">
    <property type="entry name" value="ABC transporter transmembrane region"/>
    <property type="match status" value="2"/>
</dbReference>
<feature type="transmembrane region" description="Helical" evidence="9">
    <location>
        <begin position="1272"/>
        <end position="1295"/>
    </location>
</feature>
<dbReference type="PANTHER" id="PTHR24223">
    <property type="entry name" value="ATP-BINDING CASSETTE SUB-FAMILY C"/>
    <property type="match status" value="1"/>
</dbReference>